<keyword evidence="1" id="KW-0812">Transmembrane</keyword>
<dbReference type="Proteomes" id="UP001177212">
    <property type="component" value="Unassembled WGS sequence"/>
</dbReference>
<feature type="transmembrane region" description="Helical" evidence="1">
    <location>
        <begin position="55"/>
        <end position="75"/>
    </location>
</feature>
<comment type="caution">
    <text evidence="2">The sequence shown here is derived from an EMBL/GenBank/DDBJ whole genome shotgun (WGS) entry which is preliminary data.</text>
</comment>
<name>A0ABT9FBX7_9GAMM</name>
<evidence type="ECO:0000256" key="1">
    <source>
        <dbReference type="SAM" id="Phobius"/>
    </source>
</evidence>
<organism evidence="2 3">
    <name type="scientific">Pseudoalteromonas marina</name>
    <dbReference type="NCBI Taxonomy" id="267375"/>
    <lineage>
        <taxon>Bacteria</taxon>
        <taxon>Pseudomonadati</taxon>
        <taxon>Pseudomonadota</taxon>
        <taxon>Gammaproteobacteria</taxon>
        <taxon>Alteromonadales</taxon>
        <taxon>Pseudoalteromonadaceae</taxon>
        <taxon>Pseudoalteromonas</taxon>
    </lineage>
</organism>
<evidence type="ECO:0000313" key="3">
    <source>
        <dbReference type="Proteomes" id="UP001177212"/>
    </source>
</evidence>
<keyword evidence="3" id="KW-1185">Reference proteome</keyword>
<reference evidence="2" key="1">
    <citation type="submission" date="2023-07" db="EMBL/GenBank/DDBJ databases">
        <title>Genome content predicts the carbon catabolic preferences of heterotrophic bacteria.</title>
        <authorList>
            <person name="Gralka M."/>
        </authorList>
    </citation>
    <scope>NUCLEOTIDE SEQUENCE</scope>
    <source>
        <strain evidence="2">4G09</strain>
    </source>
</reference>
<accession>A0ABT9FBX7</accession>
<protein>
    <submittedName>
        <fullName evidence="2">Uncharacterized protein</fullName>
    </submittedName>
</protein>
<keyword evidence="1" id="KW-0472">Membrane</keyword>
<evidence type="ECO:0000313" key="2">
    <source>
        <dbReference type="EMBL" id="MDP2564279.1"/>
    </source>
</evidence>
<gene>
    <name evidence="2" type="ORF">Q8W34_06515</name>
</gene>
<feature type="transmembrane region" description="Helical" evidence="1">
    <location>
        <begin position="33"/>
        <end position="49"/>
    </location>
</feature>
<dbReference type="RefSeq" id="WP_305471560.1">
    <property type="nucleotide sequence ID" value="NZ_JAUYVT010000004.1"/>
</dbReference>
<dbReference type="EMBL" id="JAUYVT010000004">
    <property type="protein sequence ID" value="MDP2564279.1"/>
    <property type="molecule type" value="Genomic_DNA"/>
</dbReference>
<proteinExistence type="predicted"/>
<sequence>MNYLDCESILTEQVEEIKGDIVRLNKSIYVHRLFKLGCVLYLAALAFMGHTGGFVYVYAFFFFVGYIVLEVRFSISETTRKIAFSEIAITELTAIHHSLTENGGVNVFESLDGVAKAEYYHSCAADARAIRNKLRLY</sequence>
<keyword evidence="1" id="KW-1133">Transmembrane helix</keyword>